<dbReference type="Pfam" id="PF10982">
    <property type="entry name" value="DUF2789"/>
    <property type="match status" value="1"/>
</dbReference>
<dbReference type="RefSeq" id="WP_039592595.1">
    <property type="nucleotide sequence ID" value="NZ_CP142104.1"/>
</dbReference>
<dbReference type="Proteomes" id="UP000030949">
    <property type="component" value="Unassembled WGS sequence"/>
</dbReference>
<evidence type="ECO:0000313" key="1">
    <source>
        <dbReference type="EMBL" id="KHK63310.1"/>
    </source>
</evidence>
<comment type="caution">
    <text evidence="1">The sequence shown here is derived from an EMBL/GenBank/DDBJ whole genome shotgun (WGS) entry which is preliminary data.</text>
</comment>
<reference evidence="2" key="1">
    <citation type="submission" date="2015-03" db="EMBL/GenBank/DDBJ databases">
        <title>Pseudomonas frederiksbergensis hydrocarbon degrader.</title>
        <authorList>
            <person name="Brown L.M."/>
            <person name="Ruiz O.N."/>
            <person name="Mueller S."/>
            <person name="Gunasekera T.S."/>
        </authorList>
    </citation>
    <scope>NUCLEOTIDE SEQUENCE [LARGE SCALE GENOMIC DNA]</scope>
    <source>
        <strain evidence="2">SI8</strain>
    </source>
</reference>
<evidence type="ECO:0000313" key="2">
    <source>
        <dbReference type="Proteomes" id="UP000030949"/>
    </source>
</evidence>
<evidence type="ECO:0008006" key="3">
    <source>
        <dbReference type="Google" id="ProtNLM"/>
    </source>
</evidence>
<dbReference type="OrthoDB" id="5828847at2"/>
<dbReference type="AlphaFoldDB" id="A0A0B1YY26"/>
<dbReference type="InterPro" id="IPR021250">
    <property type="entry name" value="DUF2789"/>
</dbReference>
<accession>A0A0B1YY26</accession>
<gene>
    <name evidence="1" type="ORF">JZ00_17725</name>
</gene>
<sequence length="86" mass="9645">MEPPVHKLPALFKQLGLPDDALSIDQFIASHSPLKPGLHLADAFFWSEGQRQLLRDEILEDADWAVVVDQLDVLLRKGRSEWPGCG</sequence>
<protein>
    <recommendedName>
        <fullName evidence="3">DUF2789 domain-containing protein</fullName>
    </recommendedName>
</protein>
<proteinExistence type="predicted"/>
<name>A0A0B1YY26_9PSED</name>
<organism evidence="1 2">
    <name type="scientific">Pseudomonas frederiksbergensis</name>
    <dbReference type="NCBI Taxonomy" id="104087"/>
    <lineage>
        <taxon>Bacteria</taxon>
        <taxon>Pseudomonadati</taxon>
        <taxon>Pseudomonadota</taxon>
        <taxon>Gammaproteobacteria</taxon>
        <taxon>Pseudomonadales</taxon>
        <taxon>Pseudomonadaceae</taxon>
        <taxon>Pseudomonas</taxon>
    </lineage>
</organism>
<dbReference type="Gene3D" id="1.10.10.1130">
    <property type="entry name" value="Uncharacterised protein PF10982, DUF2789"/>
    <property type="match status" value="1"/>
</dbReference>
<dbReference type="InterPro" id="IPR038086">
    <property type="entry name" value="DUF2789_sf"/>
</dbReference>
<dbReference type="EMBL" id="JQGJ01000011">
    <property type="protein sequence ID" value="KHK63310.1"/>
    <property type="molecule type" value="Genomic_DNA"/>
</dbReference>